<dbReference type="OrthoDB" id="10589626at2759"/>
<sequence length="49" mass="5028">MAKYSTPSFVSASIASKTVSCGMMSAFSILVSKNISGLTGDRPAGRSRA</sequence>
<dbReference type="AlphaFoldDB" id="A0A9W8IPP7"/>
<dbReference type="EMBL" id="JANBPK010001780">
    <property type="protein sequence ID" value="KAJ2920742.1"/>
    <property type="molecule type" value="Genomic_DNA"/>
</dbReference>
<evidence type="ECO:0000313" key="2">
    <source>
        <dbReference type="Proteomes" id="UP001140091"/>
    </source>
</evidence>
<comment type="caution">
    <text evidence="1">The sequence shown here is derived from an EMBL/GenBank/DDBJ whole genome shotgun (WGS) entry which is preliminary data.</text>
</comment>
<name>A0A9W8IPP7_9AGAR</name>
<keyword evidence="2" id="KW-1185">Reference proteome</keyword>
<reference evidence="1" key="1">
    <citation type="submission" date="2022-06" db="EMBL/GenBank/DDBJ databases">
        <title>Genome Sequence of Candolleomyces eurysporus.</title>
        <authorList>
            <person name="Buettner E."/>
        </authorList>
    </citation>
    <scope>NUCLEOTIDE SEQUENCE</scope>
    <source>
        <strain evidence="1">VTCC 930004</strain>
    </source>
</reference>
<organism evidence="1 2">
    <name type="scientific">Candolleomyces eurysporus</name>
    <dbReference type="NCBI Taxonomy" id="2828524"/>
    <lineage>
        <taxon>Eukaryota</taxon>
        <taxon>Fungi</taxon>
        <taxon>Dikarya</taxon>
        <taxon>Basidiomycota</taxon>
        <taxon>Agaricomycotina</taxon>
        <taxon>Agaricomycetes</taxon>
        <taxon>Agaricomycetidae</taxon>
        <taxon>Agaricales</taxon>
        <taxon>Agaricineae</taxon>
        <taxon>Psathyrellaceae</taxon>
        <taxon>Candolleomyces</taxon>
    </lineage>
</organism>
<evidence type="ECO:0000313" key="1">
    <source>
        <dbReference type="EMBL" id="KAJ2920742.1"/>
    </source>
</evidence>
<protein>
    <submittedName>
        <fullName evidence="1">Uncharacterized protein</fullName>
    </submittedName>
</protein>
<proteinExistence type="predicted"/>
<accession>A0A9W8IPP7</accession>
<feature type="non-terminal residue" evidence="1">
    <location>
        <position position="49"/>
    </location>
</feature>
<dbReference type="Proteomes" id="UP001140091">
    <property type="component" value="Unassembled WGS sequence"/>
</dbReference>
<gene>
    <name evidence="1" type="ORF">H1R20_g16352</name>
</gene>